<feature type="region of interest" description="Disordered" evidence="1">
    <location>
        <begin position="1"/>
        <end position="32"/>
    </location>
</feature>
<evidence type="ECO:0000313" key="3">
    <source>
        <dbReference type="EMBL" id="SLM52431.1"/>
    </source>
</evidence>
<dbReference type="EMBL" id="FWEY01000006">
    <property type="protein sequence ID" value="SLM52431.1"/>
    <property type="molecule type" value="Genomic_DNA"/>
</dbReference>
<feature type="transmembrane region" description="Helical" evidence="2">
    <location>
        <begin position="67"/>
        <end position="87"/>
    </location>
</feature>
<gene>
    <name evidence="3" type="ORF">TPAS_2125</name>
</gene>
<keyword evidence="2" id="KW-0472">Membrane</keyword>
<keyword evidence="4" id="KW-1185">Reference proteome</keyword>
<reference evidence="4" key="1">
    <citation type="submission" date="2016-04" db="EMBL/GenBank/DDBJ databases">
        <authorList>
            <person name="Strepis N."/>
        </authorList>
    </citation>
    <scope>NUCLEOTIDE SEQUENCE [LARGE SCALE GENOMIC DNA]</scope>
</reference>
<evidence type="ECO:0000256" key="2">
    <source>
        <dbReference type="SAM" id="Phobius"/>
    </source>
</evidence>
<keyword evidence="2" id="KW-0812">Transmembrane</keyword>
<feature type="compositionally biased region" description="Basic and acidic residues" evidence="1">
    <location>
        <begin position="23"/>
        <end position="32"/>
    </location>
</feature>
<keyword evidence="2" id="KW-1133">Transmembrane helix</keyword>
<evidence type="ECO:0008006" key="5">
    <source>
        <dbReference type="Google" id="ProtNLM"/>
    </source>
</evidence>
<evidence type="ECO:0000313" key="4">
    <source>
        <dbReference type="Proteomes" id="UP000195985"/>
    </source>
</evidence>
<organism evidence="3 4">
    <name type="scientific">Trichococcus pasteurii</name>
    <dbReference type="NCBI Taxonomy" id="43064"/>
    <lineage>
        <taxon>Bacteria</taxon>
        <taxon>Bacillati</taxon>
        <taxon>Bacillota</taxon>
        <taxon>Bacilli</taxon>
        <taxon>Lactobacillales</taxon>
        <taxon>Carnobacteriaceae</taxon>
        <taxon>Trichococcus</taxon>
    </lineage>
</organism>
<dbReference type="AlphaFoldDB" id="A0A1W1IHN7"/>
<evidence type="ECO:0000256" key="1">
    <source>
        <dbReference type="SAM" id="MobiDB-lite"/>
    </source>
</evidence>
<name>A0A1W1IHN7_9LACT</name>
<dbReference type="RefSeq" id="WP_177208566.1">
    <property type="nucleotide sequence ID" value="NZ_FONM01000005.1"/>
</dbReference>
<accession>A0A1W1IHN7</accession>
<sequence>MNCCKNNDPEEKNLPTESVYPPKTHDHNDARASKHSHKKHFLHLALCCGLPLLLLVVLPLIGYQGILLSIAPFICPIMMFLMMPMMMKGHNHKEK</sequence>
<protein>
    <recommendedName>
        <fullName evidence="5">DUF2933 domain-containing protein</fullName>
    </recommendedName>
</protein>
<feature type="transmembrane region" description="Helical" evidence="2">
    <location>
        <begin position="41"/>
        <end position="61"/>
    </location>
</feature>
<dbReference type="Proteomes" id="UP000195985">
    <property type="component" value="Unassembled WGS sequence"/>
</dbReference>
<proteinExistence type="predicted"/>